<evidence type="ECO:0000259" key="2">
    <source>
        <dbReference type="PROSITE" id="PS00662"/>
    </source>
</evidence>
<dbReference type="Gene3D" id="3.30.450.90">
    <property type="match status" value="1"/>
</dbReference>
<dbReference type="InterPro" id="IPR006321">
    <property type="entry name" value="PilT/PilU"/>
</dbReference>
<dbReference type="CDD" id="cd01131">
    <property type="entry name" value="PilT"/>
    <property type="match status" value="1"/>
</dbReference>
<dbReference type="NCBIfam" id="TIGR01420">
    <property type="entry name" value="pilT_fam"/>
    <property type="match status" value="1"/>
</dbReference>
<proteinExistence type="inferred from homology"/>
<dbReference type="PANTHER" id="PTHR30486:SF12">
    <property type="entry name" value="TYPE IV PILUS ATPASE PILU"/>
    <property type="match status" value="1"/>
</dbReference>
<dbReference type="PANTHER" id="PTHR30486">
    <property type="entry name" value="TWITCHING MOTILITY PROTEIN PILT"/>
    <property type="match status" value="1"/>
</dbReference>
<feature type="domain" description="Bacterial type II secretion system protein E" evidence="2">
    <location>
        <begin position="198"/>
        <end position="212"/>
    </location>
</feature>
<keyword evidence="4" id="KW-1185">Reference proteome</keyword>
<reference evidence="3" key="1">
    <citation type="journal article" date="2021" name="Arch. Microbiol.">
        <title>Methyloradius palustris gen. nov., sp. nov., a methanol-oxidizing bacterium isolated from snow.</title>
        <authorList>
            <person name="Miyadera T."/>
            <person name="Kojima H."/>
            <person name="Fukui M."/>
        </authorList>
    </citation>
    <scope>NUCLEOTIDE SEQUENCE</scope>
    <source>
        <strain evidence="3">Zm11</strain>
    </source>
</reference>
<evidence type="ECO:0000313" key="3">
    <source>
        <dbReference type="EMBL" id="BCM25151.1"/>
    </source>
</evidence>
<name>A0A8D5JR62_9PROT</name>
<sequence>MAAIDITPVLKFMVEKNGSDLFFSTGAAIHIDIEGKTLAVNNQVMSAGMVKEIAYALMSPAQIQEFETTLEMNFAYSVADIDEARFRVNIFRQRGDVAMVIRCIKAIIPSFETLGLPNILKDLISRQRGLILVVGSTGSGKSTTLASMIDHRNETTTGHILTLEDPIEFIHKHKKSIVDQREIGIDTHSFDNGLKNAMRQSPDVILIGEIRDMESMKHAMTYSETGHLCLATLHANNANQAIERIISFFPPEGKAGLLLGLSMNLISVVSQRLVVGIHPKRAAAVEVLINTPYISELILKQKLDEIKEVMADSNDIGMCTFDQSLFRLFSNGKITEESALAAADSRNDLSLKMRFAAEGAKGGGFGA</sequence>
<dbReference type="Pfam" id="PF00437">
    <property type="entry name" value="T2SSE"/>
    <property type="match status" value="1"/>
</dbReference>
<evidence type="ECO:0000313" key="4">
    <source>
        <dbReference type="Proteomes" id="UP000826722"/>
    </source>
</evidence>
<dbReference type="AlphaFoldDB" id="A0A8D5JR62"/>
<dbReference type="InterPro" id="IPR001482">
    <property type="entry name" value="T2SS/T4SS_dom"/>
</dbReference>
<dbReference type="InterPro" id="IPR050921">
    <property type="entry name" value="T4SS_GSP_E_ATPase"/>
</dbReference>
<comment type="similarity">
    <text evidence="1">Belongs to the GSP E family.</text>
</comment>
<gene>
    <name evidence="3" type="primary">uptC</name>
    <name evidence="3" type="ORF">ZMTM_14100</name>
</gene>
<dbReference type="PROSITE" id="PS00662">
    <property type="entry name" value="T2SP_E"/>
    <property type="match status" value="1"/>
</dbReference>
<dbReference type="GO" id="GO:0016887">
    <property type="term" value="F:ATP hydrolysis activity"/>
    <property type="evidence" value="ECO:0007669"/>
    <property type="project" value="InterPro"/>
</dbReference>
<dbReference type="SUPFAM" id="SSF52540">
    <property type="entry name" value="P-loop containing nucleoside triphosphate hydrolases"/>
    <property type="match status" value="1"/>
</dbReference>
<dbReference type="InterPro" id="IPR027417">
    <property type="entry name" value="P-loop_NTPase"/>
</dbReference>
<accession>A0A8D5JR62</accession>
<evidence type="ECO:0000256" key="1">
    <source>
        <dbReference type="ARBA" id="ARBA00006611"/>
    </source>
</evidence>
<dbReference type="Gene3D" id="3.40.50.300">
    <property type="entry name" value="P-loop containing nucleotide triphosphate hydrolases"/>
    <property type="match status" value="1"/>
</dbReference>
<dbReference type="RefSeq" id="WP_221763273.1">
    <property type="nucleotide sequence ID" value="NZ_AP024110.1"/>
</dbReference>
<organism evidence="3 4">
    <name type="scientific">Methyloradius palustris</name>
    <dbReference type="NCBI Taxonomy" id="2778876"/>
    <lineage>
        <taxon>Bacteria</taxon>
        <taxon>Pseudomonadati</taxon>
        <taxon>Pseudomonadota</taxon>
        <taxon>Betaproteobacteria</taxon>
        <taxon>Nitrosomonadales</taxon>
        <taxon>Methylophilaceae</taxon>
        <taxon>Methyloradius</taxon>
    </lineage>
</organism>
<dbReference type="GO" id="GO:0005524">
    <property type="term" value="F:ATP binding"/>
    <property type="evidence" value="ECO:0007669"/>
    <property type="project" value="InterPro"/>
</dbReference>
<dbReference type="KEGG" id="mpau:ZMTM_14100"/>
<dbReference type="EMBL" id="AP024110">
    <property type="protein sequence ID" value="BCM25151.1"/>
    <property type="molecule type" value="Genomic_DNA"/>
</dbReference>
<protein>
    <submittedName>
        <fullName evidence="3">Twitching motility protein PilT</fullName>
    </submittedName>
</protein>
<dbReference type="Proteomes" id="UP000826722">
    <property type="component" value="Chromosome"/>
</dbReference>